<evidence type="ECO:0000256" key="2">
    <source>
        <dbReference type="ARBA" id="ARBA00022723"/>
    </source>
</evidence>
<proteinExistence type="predicted"/>
<dbReference type="Proteomes" id="UP001596072">
    <property type="component" value="Unassembled WGS sequence"/>
</dbReference>
<accession>A0ABW0ZK37</accession>
<dbReference type="PROSITE" id="PS51296">
    <property type="entry name" value="RIESKE"/>
    <property type="match status" value="1"/>
</dbReference>
<dbReference type="SUPFAM" id="SSF51905">
    <property type="entry name" value="FAD/NAD(P)-binding domain"/>
    <property type="match status" value="1"/>
</dbReference>
<dbReference type="SUPFAM" id="SSF50022">
    <property type="entry name" value="ISP domain"/>
    <property type="match status" value="1"/>
</dbReference>
<reference evidence="7" key="1">
    <citation type="journal article" date="2019" name="Int. J. Syst. Evol. Microbiol.">
        <title>The Global Catalogue of Microorganisms (GCM) 10K type strain sequencing project: providing services to taxonomists for standard genome sequencing and annotation.</title>
        <authorList>
            <consortium name="The Broad Institute Genomics Platform"/>
            <consortium name="The Broad Institute Genome Sequencing Center for Infectious Disease"/>
            <person name="Wu L."/>
            <person name="Ma J."/>
        </authorList>
    </citation>
    <scope>NUCLEOTIDE SEQUENCE [LARGE SCALE GENOMIC DNA]</scope>
    <source>
        <strain evidence="7">YIM 94188</strain>
    </source>
</reference>
<feature type="domain" description="Rieske" evidence="5">
    <location>
        <begin position="431"/>
        <end position="474"/>
    </location>
</feature>
<dbReference type="Pfam" id="PF00355">
    <property type="entry name" value="Rieske"/>
    <property type="match status" value="1"/>
</dbReference>
<dbReference type="InterPro" id="IPR017941">
    <property type="entry name" value="Rieske_2Fe-2S"/>
</dbReference>
<keyword evidence="7" id="KW-1185">Reference proteome</keyword>
<dbReference type="InterPro" id="IPR036922">
    <property type="entry name" value="Rieske_2Fe-2S_sf"/>
</dbReference>
<dbReference type="InterPro" id="IPR006076">
    <property type="entry name" value="FAD-dep_OxRdtase"/>
</dbReference>
<dbReference type="PANTHER" id="PTHR13847:SF274">
    <property type="entry name" value="RIESKE 2FE-2S IRON-SULFUR PROTEIN YHFW-RELATED"/>
    <property type="match status" value="1"/>
</dbReference>
<evidence type="ECO:0000313" key="6">
    <source>
        <dbReference type="EMBL" id="MFC5729934.1"/>
    </source>
</evidence>
<evidence type="ECO:0000259" key="5">
    <source>
        <dbReference type="PROSITE" id="PS51296"/>
    </source>
</evidence>
<sequence>MAAPESFSLRPVDSEPVWFARPRPDPRPPLTSPASYDVVVVGGGLTGLLTALLVARAGRSVAVLEARRIGDGTSGHTTGKVSLLQGTKLSRVLQSNPPSVARLYVEAGREGQAWLRHYCEHRGVTAEERHATTYATTRPGMVRARAELAAGKVAGLDVAWTDHTELPYDVLGAVRLDGQFQVHAMELLAALLADVEAEGGTVFEESRVVDVDRGASRVTVRTDRATVDADAVVLATNQPIMDRGAFFARLKPQRSYAAAISSTWLPRGMHLSSDRQVRSLRSVRATDGEELLMIGGSGHVTGRSSPSKRLDELLTWAQETFPGGELRHVWSAQDQSPVTGLPYVGPLLPGDHRVQVATGFDKWGFSTAPAAALLLAADLLDGRPPAWGRSMRSWTPREALAGGRAALFNAEVGCHLAYGYASKPFRKDDAPTCTHLGGVLSWNPTEQSWDCPLHGSRFAPDGEVLEGPATKRLS</sequence>
<gene>
    <name evidence="6" type="ORF">ACFPQB_13485</name>
</gene>
<dbReference type="Gene3D" id="3.30.9.10">
    <property type="entry name" value="D-Amino Acid Oxidase, subunit A, domain 2"/>
    <property type="match status" value="1"/>
</dbReference>
<evidence type="ECO:0000256" key="4">
    <source>
        <dbReference type="ARBA" id="ARBA00023014"/>
    </source>
</evidence>
<keyword evidence="2" id="KW-0479">Metal-binding</keyword>
<dbReference type="PANTHER" id="PTHR13847">
    <property type="entry name" value="SARCOSINE DEHYDROGENASE-RELATED"/>
    <property type="match status" value="1"/>
</dbReference>
<name>A0ABW0ZK37_9ACTN</name>
<comment type="caution">
    <text evidence="6">The sequence shown here is derived from an EMBL/GenBank/DDBJ whole genome shotgun (WGS) entry which is preliminary data.</text>
</comment>
<evidence type="ECO:0000313" key="7">
    <source>
        <dbReference type="Proteomes" id="UP001596072"/>
    </source>
</evidence>
<dbReference type="PRINTS" id="PR00420">
    <property type="entry name" value="RNGMNOXGNASE"/>
</dbReference>
<protein>
    <submittedName>
        <fullName evidence="6">FAD-dependent oxidoreductase</fullName>
    </submittedName>
</protein>
<keyword evidence="3" id="KW-0408">Iron</keyword>
<dbReference type="InterPro" id="IPR036188">
    <property type="entry name" value="FAD/NAD-bd_sf"/>
</dbReference>
<keyword evidence="1" id="KW-0001">2Fe-2S</keyword>
<dbReference type="Gene3D" id="3.50.50.60">
    <property type="entry name" value="FAD/NAD(P)-binding domain"/>
    <property type="match status" value="1"/>
</dbReference>
<keyword evidence="4" id="KW-0411">Iron-sulfur</keyword>
<dbReference type="EMBL" id="JBHSNS010000006">
    <property type="protein sequence ID" value="MFC5729934.1"/>
    <property type="molecule type" value="Genomic_DNA"/>
</dbReference>
<evidence type="ECO:0000256" key="1">
    <source>
        <dbReference type="ARBA" id="ARBA00022714"/>
    </source>
</evidence>
<dbReference type="Gene3D" id="2.102.10.10">
    <property type="entry name" value="Rieske [2Fe-2S] iron-sulphur domain"/>
    <property type="match status" value="1"/>
</dbReference>
<dbReference type="Pfam" id="PF01266">
    <property type="entry name" value="DAO"/>
    <property type="match status" value="1"/>
</dbReference>
<evidence type="ECO:0000256" key="3">
    <source>
        <dbReference type="ARBA" id="ARBA00023004"/>
    </source>
</evidence>
<organism evidence="6 7">
    <name type="scientific">Nocardioides vastitatis</name>
    <dbReference type="NCBI Taxonomy" id="2568655"/>
    <lineage>
        <taxon>Bacteria</taxon>
        <taxon>Bacillati</taxon>
        <taxon>Actinomycetota</taxon>
        <taxon>Actinomycetes</taxon>
        <taxon>Propionibacteriales</taxon>
        <taxon>Nocardioidaceae</taxon>
        <taxon>Nocardioides</taxon>
    </lineage>
</organism>
<dbReference type="RefSeq" id="WP_136430983.1">
    <property type="nucleotide sequence ID" value="NZ_JBHSNS010000006.1"/>
</dbReference>